<dbReference type="SUPFAM" id="SSF52091">
    <property type="entry name" value="SpoIIaa-like"/>
    <property type="match status" value="1"/>
</dbReference>
<feature type="transmembrane region" description="Helical" evidence="6">
    <location>
        <begin position="411"/>
        <end position="431"/>
    </location>
</feature>
<evidence type="ECO:0000313" key="8">
    <source>
        <dbReference type="EMBL" id="QID82978.1"/>
    </source>
</evidence>
<dbReference type="AlphaFoldDB" id="A0A6C1E106"/>
<dbReference type="PROSITE" id="PS01130">
    <property type="entry name" value="SLC26A"/>
    <property type="match status" value="1"/>
</dbReference>
<evidence type="ECO:0000256" key="5">
    <source>
        <dbReference type="SAM" id="MobiDB-lite"/>
    </source>
</evidence>
<keyword evidence="9" id="KW-1185">Reference proteome</keyword>
<feature type="compositionally biased region" description="Basic and acidic residues" evidence="5">
    <location>
        <begin position="25"/>
        <end position="45"/>
    </location>
</feature>
<dbReference type="InterPro" id="IPR036513">
    <property type="entry name" value="STAS_dom_sf"/>
</dbReference>
<comment type="subcellular location">
    <subcellularLocation>
        <location evidence="1">Membrane</location>
        <topology evidence="1">Multi-pass membrane protein</topology>
    </subcellularLocation>
</comment>
<feature type="transmembrane region" description="Helical" evidence="6">
    <location>
        <begin position="233"/>
        <end position="252"/>
    </location>
</feature>
<evidence type="ECO:0000313" key="9">
    <source>
        <dbReference type="Proteomes" id="UP000501346"/>
    </source>
</evidence>
<dbReference type="FunFam" id="3.30.750.24:FF:000056">
    <property type="entry name" value="YPR003C-like protein"/>
    <property type="match status" value="1"/>
</dbReference>
<feature type="transmembrane region" description="Helical" evidence="6">
    <location>
        <begin position="286"/>
        <end position="307"/>
    </location>
</feature>
<evidence type="ECO:0000256" key="2">
    <source>
        <dbReference type="ARBA" id="ARBA00022692"/>
    </source>
</evidence>
<organism evidence="8 9">
    <name type="scientific">Saccharomyces pastorianus</name>
    <name type="common">Lager yeast</name>
    <name type="synonym">Saccharomyces cerevisiae x Saccharomyces eubayanus</name>
    <dbReference type="NCBI Taxonomy" id="27292"/>
    <lineage>
        <taxon>Eukaryota</taxon>
        <taxon>Fungi</taxon>
        <taxon>Dikarya</taxon>
        <taxon>Ascomycota</taxon>
        <taxon>Saccharomycotina</taxon>
        <taxon>Saccharomycetes</taxon>
        <taxon>Saccharomycetales</taxon>
        <taxon>Saccharomycetaceae</taxon>
        <taxon>Saccharomyces</taxon>
    </lineage>
</organism>
<feature type="transmembrane region" description="Helical" evidence="6">
    <location>
        <begin position="319"/>
        <end position="338"/>
    </location>
</feature>
<keyword evidence="2 6" id="KW-0812">Transmembrane</keyword>
<reference evidence="8 9" key="1">
    <citation type="journal article" date="2019" name="BMC Genomics">
        <title>Chromosome level assembly and comparative genome analysis confirm lager-brewing yeasts originated from a single hybridization.</title>
        <authorList>
            <person name="Salazar A.N."/>
            <person name="Gorter de Vries A.R."/>
            <person name="van den Broek M."/>
            <person name="Brouwers N."/>
            <person name="de la Torre Cortes P."/>
            <person name="Kuijpers N.G.A."/>
            <person name="Daran J.G."/>
            <person name="Abeel T."/>
        </authorList>
    </citation>
    <scope>NUCLEOTIDE SEQUENCE [LARGE SCALE GENOMIC DNA]</scope>
    <source>
        <strain evidence="8 9">CBS 1483</strain>
    </source>
</reference>
<evidence type="ECO:0000259" key="7">
    <source>
        <dbReference type="PROSITE" id="PS50801"/>
    </source>
</evidence>
<dbReference type="InterPro" id="IPR011547">
    <property type="entry name" value="SLC26A/SulP_dom"/>
</dbReference>
<dbReference type="InterPro" id="IPR001902">
    <property type="entry name" value="SLC26A/SulP_fam"/>
</dbReference>
<dbReference type="Pfam" id="PF00916">
    <property type="entry name" value="Sulfate_transp"/>
    <property type="match status" value="1"/>
</dbReference>
<dbReference type="EMBL" id="CP048997">
    <property type="protein sequence ID" value="QID82978.1"/>
    <property type="molecule type" value="Genomic_DNA"/>
</dbReference>
<keyword evidence="4 6" id="KW-0472">Membrane</keyword>
<evidence type="ECO:0000256" key="1">
    <source>
        <dbReference type="ARBA" id="ARBA00004141"/>
    </source>
</evidence>
<feature type="domain" description="STAS" evidence="7">
    <location>
        <begin position="574"/>
        <end position="725"/>
    </location>
</feature>
<evidence type="ECO:0000256" key="3">
    <source>
        <dbReference type="ARBA" id="ARBA00022989"/>
    </source>
</evidence>
<dbReference type="InterPro" id="IPR002645">
    <property type="entry name" value="STAS_dom"/>
</dbReference>
<dbReference type="PROSITE" id="PS50801">
    <property type="entry name" value="STAS"/>
    <property type="match status" value="1"/>
</dbReference>
<keyword evidence="3 6" id="KW-1133">Transmembrane helix</keyword>
<dbReference type="GO" id="GO:0008271">
    <property type="term" value="F:secondary active sulfate transmembrane transporter activity"/>
    <property type="evidence" value="ECO:0007669"/>
    <property type="project" value="InterPro"/>
</dbReference>
<feature type="transmembrane region" description="Helical" evidence="6">
    <location>
        <begin position="470"/>
        <end position="488"/>
    </location>
</feature>
<feature type="transmembrane region" description="Helical" evidence="6">
    <location>
        <begin position="508"/>
        <end position="535"/>
    </location>
</feature>
<evidence type="ECO:0000256" key="4">
    <source>
        <dbReference type="ARBA" id="ARBA00023136"/>
    </source>
</evidence>
<accession>A0A6C1E106</accession>
<feature type="transmembrane region" description="Helical" evidence="6">
    <location>
        <begin position="443"/>
        <end position="465"/>
    </location>
</feature>
<dbReference type="OrthoDB" id="427213at2759"/>
<dbReference type="Pfam" id="PF01740">
    <property type="entry name" value="STAS"/>
    <property type="match status" value="1"/>
</dbReference>
<gene>
    <name evidence="8" type="ORF">GRS66_005413</name>
</gene>
<dbReference type="GO" id="GO:0016020">
    <property type="term" value="C:membrane"/>
    <property type="evidence" value="ECO:0007669"/>
    <property type="project" value="UniProtKB-SubCell"/>
</dbReference>
<dbReference type="CDD" id="cd07042">
    <property type="entry name" value="STAS_SulP_like_sulfate_transporter"/>
    <property type="match status" value="1"/>
</dbReference>
<dbReference type="InterPro" id="IPR018045">
    <property type="entry name" value="S04_transporter_CS"/>
</dbReference>
<feature type="transmembrane region" description="Helical" evidence="6">
    <location>
        <begin position="371"/>
        <end position="390"/>
    </location>
</feature>
<name>A0A6C1E106_SACPS</name>
<feature type="transmembrane region" description="Helical" evidence="6">
    <location>
        <begin position="200"/>
        <end position="221"/>
    </location>
</feature>
<dbReference type="Gene3D" id="3.30.750.24">
    <property type="entry name" value="STAS domain"/>
    <property type="match status" value="1"/>
</dbReference>
<protein>
    <recommendedName>
        <fullName evidence="7">STAS domain-containing protein</fullName>
    </recommendedName>
</protein>
<dbReference type="Proteomes" id="UP000501346">
    <property type="component" value="Chromosome ScXVI"/>
</dbReference>
<feature type="region of interest" description="Disordered" evidence="5">
    <location>
        <begin position="1"/>
        <end position="93"/>
    </location>
</feature>
<dbReference type="PANTHER" id="PTHR11814">
    <property type="entry name" value="SULFATE TRANSPORTER"/>
    <property type="match status" value="1"/>
</dbReference>
<proteinExistence type="predicted"/>
<feature type="compositionally biased region" description="Low complexity" evidence="5">
    <location>
        <begin position="65"/>
        <end position="89"/>
    </location>
</feature>
<evidence type="ECO:0000256" key="6">
    <source>
        <dbReference type="SAM" id="Phobius"/>
    </source>
</evidence>
<sequence>MTSNNSLLGRGRMSYSSTAPPRFKRSVDQRDTFSDNFDYDKDSSNRGRTYIAASNSTTGVPPPNNSRSGCTNNTNNTNNTSNTSNTNNNDSVDENTVFETVPYYLPCFSWLPEYTFNKLWGDVIAGISVASFQIPLALSYTTSIAHVPPLCGLYSLAISPFVYGILGSVPQMIVGPESAISLVVGQAVESITLHKENVSLIDISTVITFVSGTILLFSGISRFGFLGNVLSKALLRGFISSVGLVMIINSLISELKLDKFLVSLPQHYHTPFEKILFLIDYAPAQYHIPTAIFSGCCLIVLFLTRLLKRKLMKYHKSAIFFPDILLVVIVTILISMKFNLKHRYGISIIGDFSMDNFDELKNPLTRPRRKLIPDLFSASLIVAMLGFFESTTASKSLGTTYNLTVSSNRELVALGFMNIVISLFGALPAFGGYGRSKINALSGAQSVMSGVFMGVITLITMNLLLQFVHYIPNCVLSVITTIIGISLLEEVPGDIKFHLRCGGFSELFVFAVTFCTTIFYSIEAGICIGCVYSIINIIKHSAKSRIQILARVAGTSNFTNLDDYMMNMKRNSLDVEGTEEIEGCMIVRIPEPLTFTNSEDLKQRLDRIERYGSSKIHPGRKSLRSKDSIKYVIFDLGGMTSIDSSAAQVLDEIITSYKRRNVFIYLVNVSINDKVRRRLFKAGVAASVERAQANNNENNTSNTFSDAGETYSPYFDSIDAALYEIEKMKIKGNNVPNNDSESFMSNTLFNSSLV</sequence>